<dbReference type="Proteomes" id="UP000248395">
    <property type="component" value="Unassembled WGS sequence"/>
</dbReference>
<proteinExistence type="predicted"/>
<evidence type="ECO:0000313" key="1">
    <source>
        <dbReference type="EMBL" id="PXX48306.1"/>
    </source>
</evidence>
<comment type="caution">
    <text evidence="1">The sequence shown here is derived from an EMBL/GenBank/DDBJ whole genome shotgun (WGS) entry which is preliminary data.</text>
</comment>
<organism evidence="1 2">
    <name type="scientific">Aquitalea magnusonii</name>
    <dbReference type="NCBI Taxonomy" id="332411"/>
    <lineage>
        <taxon>Bacteria</taxon>
        <taxon>Pseudomonadati</taxon>
        <taxon>Pseudomonadota</taxon>
        <taxon>Betaproteobacteria</taxon>
        <taxon>Neisseriales</taxon>
        <taxon>Chromobacteriaceae</taxon>
        <taxon>Aquitalea</taxon>
    </lineage>
</organism>
<evidence type="ECO:0000313" key="2">
    <source>
        <dbReference type="Proteomes" id="UP000248395"/>
    </source>
</evidence>
<name>A0A318K4A2_9NEIS</name>
<keyword evidence="2" id="KW-1185">Reference proteome</keyword>
<dbReference type="EMBL" id="QJKC01000007">
    <property type="protein sequence ID" value="PXX48306.1"/>
    <property type="molecule type" value="Genomic_DNA"/>
</dbReference>
<dbReference type="RefSeq" id="WP_275576109.1">
    <property type="nucleotide sequence ID" value="NZ_LNQU01000011.1"/>
</dbReference>
<reference evidence="1 2" key="1">
    <citation type="submission" date="2018-05" db="EMBL/GenBank/DDBJ databases">
        <title>Genomic Encyclopedia of Type Strains, Phase IV (KMG-IV): sequencing the most valuable type-strain genomes for metagenomic binning, comparative biology and taxonomic classification.</title>
        <authorList>
            <person name="Goeker M."/>
        </authorList>
    </citation>
    <scope>NUCLEOTIDE SEQUENCE [LARGE SCALE GENOMIC DNA]</scope>
    <source>
        <strain evidence="1 2">DSM 25134</strain>
    </source>
</reference>
<dbReference type="AlphaFoldDB" id="A0A318K4A2"/>
<gene>
    <name evidence="1" type="ORF">DFR38_10791</name>
</gene>
<sequence length="42" mass="4896">MPALLIVLTLLLEALWLALDKCWLDMEQEAVLARYLPDRDHC</sequence>
<accession>A0A318K4A2</accession>
<protein>
    <submittedName>
        <fullName evidence="1">Uncharacterized protein</fullName>
    </submittedName>
</protein>